<keyword evidence="4 5" id="KW-0238">DNA-binding</keyword>
<dbReference type="Gene3D" id="6.20.210.20">
    <property type="entry name" value="THAP domain"/>
    <property type="match status" value="1"/>
</dbReference>
<protein>
    <recommendedName>
        <fullName evidence="7">THAP-type domain-containing protein</fullName>
    </recommendedName>
</protein>
<reference evidence="8 9" key="1">
    <citation type="submission" date="2024-06" db="EMBL/GenBank/DDBJ databases">
        <title>A chromosome-level genome assembly of beet webworm, Loxostege sticticalis.</title>
        <authorList>
            <person name="Zhang Y."/>
        </authorList>
    </citation>
    <scope>NUCLEOTIDE SEQUENCE [LARGE SCALE GENOMIC DNA]</scope>
    <source>
        <strain evidence="8">AQ026</strain>
        <tissue evidence="8">Whole body</tissue>
    </source>
</reference>
<evidence type="ECO:0000256" key="3">
    <source>
        <dbReference type="ARBA" id="ARBA00022833"/>
    </source>
</evidence>
<dbReference type="InterPro" id="IPR052224">
    <property type="entry name" value="THAP_domain_protein"/>
</dbReference>
<keyword evidence="9" id="KW-1185">Reference proteome</keyword>
<sequence length="184" mass="21138">MPSCAVISCRKKSNKFNLQKDGISFHLFPKYPHLKRMWTEFCKNAPSWEPSRTSTICSAHFLPSQFQYLAGKRRKLVEDAIPVLLAPPTSANTDVQENEESITIPPQEPETATKEKLLVITQNAEIKKLKQKVEHQALKIKRLHSQTRYLKNKVASLEEILKSLNNKANKEQKFILQNIELANE</sequence>
<keyword evidence="1" id="KW-0479">Metal-binding</keyword>
<proteinExistence type="predicted"/>
<evidence type="ECO:0000256" key="2">
    <source>
        <dbReference type="ARBA" id="ARBA00022771"/>
    </source>
</evidence>
<keyword evidence="2 5" id="KW-0863">Zinc-finger</keyword>
<dbReference type="SUPFAM" id="SSF57716">
    <property type="entry name" value="Glucocorticoid receptor-like (DNA-binding domain)"/>
    <property type="match status" value="1"/>
</dbReference>
<dbReference type="PROSITE" id="PS50950">
    <property type="entry name" value="ZF_THAP"/>
    <property type="match status" value="1"/>
</dbReference>
<feature type="coiled-coil region" evidence="6">
    <location>
        <begin position="126"/>
        <end position="174"/>
    </location>
</feature>
<organism evidence="8 9">
    <name type="scientific">Loxostege sticticalis</name>
    <name type="common">Beet webworm moth</name>
    <dbReference type="NCBI Taxonomy" id="481309"/>
    <lineage>
        <taxon>Eukaryota</taxon>
        <taxon>Metazoa</taxon>
        <taxon>Ecdysozoa</taxon>
        <taxon>Arthropoda</taxon>
        <taxon>Hexapoda</taxon>
        <taxon>Insecta</taxon>
        <taxon>Pterygota</taxon>
        <taxon>Neoptera</taxon>
        <taxon>Endopterygota</taxon>
        <taxon>Lepidoptera</taxon>
        <taxon>Glossata</taxon>
        <taxon>Ditrysia</taxon>
        <taxon>Pyraloidea</taxon>
        <taxon>Crambidae</taxon>
        <taxon>Pyraustinae</taxon>
        <taxon>Loxostege</taxon>
    </lineage>
</organism>
<gene>
    <name evidence="8" type="ORF">ABMA27_016449</name>
</gene>
<evidence type="ECO:0000256" key="4">
    <source>
        <dbReference type="ARBA" id="ARBA00023125"/>
    </source>
</evidence>
<evidence type="ECO:0000256" key="5">
    <source>
        <dbReference type="PROSITE-ProRule" id="PRU00309"/>
    </source>
</evidence>
<evidence type="ECO:0000256" key="6">
    <source>
        <dbReference type="SAM" id="Coils"/>
    </source>
</evidence>
<name>A0ABR3I2B5_LOXSC</name>
<evidence type="ECO:0000313" key="9">
    <source>
        <dbReference type="Proteomes" id="UP001549920"/>
    </source>
</evidence>
<comment type="caution">
    <text evidence="8">The sequence shown here is derived from an EMBL/GenBank/DDBJ whole genome shotgun (WGS) entry which is preliminary data.</text>
</comment>
<dbReference type="InterPro" id="IPR006612">
    <property type="entry name" value="THAP_Znf"/>
</dbReference>
<dbReference type="Proteomes" id="UP001549920">
    <property type="component" value="Unassembled WGS sequence"/>
</dbReference>
<evidence type="ECO:0000256" key="1">
    <source>
        <dbReference type="ARBA" id="ARBA00022723"/>
    </source>
</evidence>
<feature type="domain" description="THAP-type" evidence="7">
    <location>
        <begin position="1"/>
        <end position="85"/>
    </location>
</feature>
<keyword evidence="3" id="KW-0862">Zinc</keyword>
<evidence type="ECO:0000313" key="8">
    <source>
        <dbReference type="EMBL" id="KAL0882956.1"/>
    </source>
</evidence>
<keyword evidence="6" id="KW-0175">Coiled coil</keyword>
<dbReference type="EMBL" id="JBEUOH010000009">
    <property type="protein sequence ID" value="KAL0882956.1"/>
    <property type="molecule type" value="Genomic_DNA"/>
</dbReference>
<dbReference type="SMART" id="SM00980">
    <property type="entry name" value="THAP"/>
    <property type="match status" value="1"/>
</dbReference>
<dbReference type="PANTHER" id="PTHR46927:SF3">
    <property type="entry name" value="THAP-TYPE DOMAIN-CONTAINING PROTEIN"/>
    <property type="match status" value="1"/>
</dbReference>
<dbReference type="InterPro" id="IPR038441">
    <property type="entry name" value="THAP_Znf_sf"/>
</dbReference>
<dbReference type="SMART" id="SM00692">
    <property type="entry name" value="DM3"/>
    <property type="match status" value="1"/>
</dbReference>
<accession>A0ABR3I2B5</accession>
<evidence type="ECO:0000259" key="7">
    <source>
        <dbReference type="PROSITE" id="PS50950"/>
    </source>
</evidence>
<dbReference type="PANTHER" id="PTHR46927">
    <property type="entry name" value="AGAP005574-PA"/>
    <property type="match status" value="1"/>
</dbReference>
<dbReference type="Pfam" id="PF05485">
    <property type="entry name" value="THAP"/>
    <property type="match status" value="1"/>
</dbReference>